<feature type="transmembrane region" description="Helical" evidence="9">
    <location>
        <begin position="38"/>
        <end position="57"/>
    </location>
</feature>
<keyword evidence="11" id="KW-1185">Reference proteome</keyword>
<feature type="transmembrane region" description="Helical" evidence="9">
    <location>
        <begin position="6"/>
        <end position="26"/>
    </location>
</feature>
<feature type="transmembrane region" description="Helical" evidence="9">
    <location>
        <begin position="242"/>
        <end position="262"/>
    </location>
</feature>
<dbReference type="EMBL" id="JAALDL010000019">
    <property type="protein sequence ID" value="NGN99802.1"/>
    <property type="molecule type" value="Genomic_DNA"/>
</dbReference>
<dbReference type="AlphaFoldDB" id="A0A6M1RK18"/>
<keyword evidence="6 9" id="KW-1133">Transmembrane helix</keyword>
<gene>
    <name evidence="10" type="ORF">G5S52_19835</name>
</gene>
<evidence type="ECO:0000256" key="6">
    <source>
        <dbReference type="ARBA" id="ARBA00022989"/>
    </source>
</evidence>
<evidence type="ECO:0000313" key="10">
    <source>
        <dbReference type="EMBL" id="NGN99802.1"/>
    </source>
</evidence>
<evidence type="ECO:0000313" key="11">
    <source>
        <dbReference type="Proteomes" id="UP000473008"/>
    </source>
</evidence>
<comment type="subcellular location">
    <subcellularLocation>
        <location evidence="1">Cell inner membrane</location>
        <topology evidence="1">Multi-pass membrane protein</topology>
    </subcellularLocation>
</comment>
<keyword evidence="2" id="KW-0813">Transport</keyword>
<protein>
    <submittedName>
        <fullName evidence="10">YeeE/YedE family protein</fullName>
    </submittedName>
</protein>
<dbReference type="PANTHER" id="PTHR30574:SF1">
    <property type="entry name" value="SULPHUR TRANSPORT DOMAIN-CONTAINING PROTEIN"/>
    <property type="match status" value="1"/>
</dbReference>
<evidence type="ECO:0000256" key="2">
    <source>
        <dbReference type="ARBA" id="ARBA00022448"/>
    </source>
</evidence>
<evidence type="ECO:0000256" key="9">
    <source>
        <dbReference type="SAM" id="Phobius"/>
    </source>
</evidence>
<dbReference type="InterPro" id="IPR007272">
    <property type="entry name" value="Sulf_transp_TsuA/YedE"/>
</dbReference>
<organism evidence="10 11">
    <name type="scientific">Grimontia sedimenti</name>
    <dbReference type="NCBI Taxonomy" id="2711294"/>
    <lineage>
        <taxon>Bacteria</taxon>
        <taxon>Pseudomonadati</taxon>
        <taxon>Pseudomonadota</taxon>
        <taxon>Gammaproteobacteria</taxon>
        <taxon>Vibrionales</taxon>
        <taxon>Vibrionaceae</taxon>
        <taxon>Grimontia</taxon>
    </lineage>
</organism>
<feature type="transmembrane region" description="Helical" evidence="9">
    <location>
        <begin position="213"/>
        <end position="230"/>
    </location>
</feature>
<feature type="transmembrane region" description="Helical" evidence="9">
    <location>
        <begin position="139"/>
        <end position="158"/>
    </location>
</feature>
<evidence type="ECO:0000256" key="8">
    <source>
        <dbReference type="ARBA" id="ARBA00035655"/>
    </source>
</evidence>
<comment type="similarity">
    <text evidence="8">Belongs to the TsuA/YedE (TC 9.B.102) family.</text>
</comment>
<evidence type="ECO:0000256" key="4">
    <source>
        <dbReference type="ARBA" id="ARBA00022519"/>
    </source>
</evidence>
<sequence>MTFFLIAIFFLFVLGYLAQTTGLCLVKGVNQALDKRPQFLIAILTSGVLAWVSLLVADMMTIEVPFRVYAIQWTALIGGVLFGFGAAMNQGCGVSTISKLSRGDTLMIATVSGWLIGWILLASVDDSLPPRLSSALPQWHFTALLVSSLLIGAGILLIKRWDTRLWLSMLAIGLMGSLTFLYEPKWTPSGYLSDLSLSVWEETDERMPSFERSLLLFALVAGMASAALITRSFKLNLQPFYMYWRHLFAGVLMGIGASLAGGGNDSQLLLSLPAFSLSGFAAVMSMLFGIFIGLRAPRLLRRTTIVS</sequence>
<comment type="caution">
    <text evidence="10">The sequence shown here is derived from an EMBL/GenBank/DDBJ whole genome shotgun (WGS) entry which is preliminary data.</text>
</comment>
<dbReference type="Pfam" id="PF04143">
    <property type="entry name" value="Sulf_transp"/>
    <property type="match status" value="2"/>
</dbReference>
<evidence type="ECO:0000256" key="3">
    <source>
        <dbReference type="ARBA" id="ARBA00022475"/>
    </source>
</evidence>
<keyword evidence="7 9" id="KW-0472">Membrane</keyword>
<dbReference type="GO" id="GO:0005886">
    <property type="term" value="C:plasma membrane"/>
    <property type="evidence" value="ECO:0007669"/>
    <property type="project" value="UniProtKB-SubCell"/>
</dbReference>
<dbReference type="PANTHER" id="PTHR30574">
    <property type="entry name" value="INNER MEMBRANE PROTEIN YEDE"/>
    <property type="match status" value="1"/>
</dbReference>
<dbReference type="Proteomes" id="UP000473008">
    <property type="component" value="Unassembled WGS sequence"/>
</dbReference>
<evidence type="ECO:0000256" key="1">
    <source>
        <dbReference type="ARBA" id="ARBA00004429"/>
    </source>
</evidence>
<keyword evidence="3" id="KW-1003">Cell membrane</keyword>
<name>A0A6M1RK18_9GAMM</name>
<feature type="transmembrane region" description="Helical" evidence="9">
    <location>
        <begin position="69"/>
        <end position="86"/>
    </location>
</feature>
<feature type="transmembrane region" description="Helical" evidence="9">
    <location>
        <begin position="106"/>
        <end position="124"/>
    </location>
</feature>
<evidence type="ECO:0000256" key="5">
    <source>
        <dbReference type="ARBA" id="ARBA00022692"/>
    </source>
</evidence>
<feature type="transmembrane region" description="Helical" evidence="9">
    <location>
        <begin position="274"/>
        <end position="294"/>
    </location>
</feature>
<keyword evidence="5 9" id="KW-0812">Transmembrane</keyword>
<feature type="transmembrane region" description="Helical" evidence="9">
    <location>
        <begin position="165"/>
        <end position="182"/>
    </location>
</feature>
<dbReference type="RefSeq" id="WP_165017788.1">
    <property type="nucleotide sequence ID" value="NZ_JAALDL010000019.1"/>
</dbReference>
<proteinExistence type="inferred from homology"/>
<reference evidence="10 11" key="1">
    <citation type="submission" date="2020-02" db="EMBL/GenBank/DDBJ databases">
        <title>The draft genome of Grimontia sedimenta sp. nov., isolated from benthic sediments near coral reefs south of Kuwait.</title>
        <authorList>
            <person name="Mahmoud H.M."/>
            <person name="Jose L."/>
            <person name="Eapen S."/>
        </authorList>
    </citation>
    <scope>NUCLEOTIDE SEQUENCE [LARGE SCALE GENOMIC DNA]</scope>
    <source>
        <strain evidence="10 11">S25</strain>
    </source>
</reference>
<keyword evidence="4" id="KW-0997">Cell inner membrane</keyword>
<accession>A0A6M1RK18</accession>
<evidence type="ECO:0000256" key="7">
    <source>
        <dbReference type="ARBA" id="ARBA00023136"/>
    </source>
</evidence>